<dbReference type="GO" id="GO:0003755">
    <property type="term" value="F:peptidyl-prolyl cis-trans isomerase activity"/>
    <property type="evidence" value="ECO:0007669"/>
    <property type="project" value="UniProtKB-KW"/>
</dbReference>
<dbReference type="SUPFAM" id="SSF54534">
    <property type="entry name" value="FKBP-like"/>
    <property type="match status" value="1"/>
</dbReference>
<proteinExistence type="predicted"/>
<dbReference type="RefSeq" id="WP_009301399.1">
    <property type="nucleotide sequence ID" value="NZ_CP014229.1"/>
</dbReference>
<reference evidence="5" key="1">
    <citation type="submission" date="2016-02" db="EMBL/GenBank/DDBJ databases">
        <authorList>
            <person name="Holder M.E."/>
            <person name="Ajami N.J."/>
            <person name="Petrosino J.F."/>
        </authorList>
    </citation>
    <scope>NUCLEOTIDE SEQUENCE [LARGE SCALE GENOMIC DNA]</scope>
    <source>
        <strain evidence="5">CCUG 45958</strain>
    </source>
</reference>
<dbReference type="Proteomes" id="UP000069241">
    <property type="component" value="Chromosome"/>
</dbReference>
<feature type="chain" id="PRO_5007796406" evidence="2">
    <location>
        <begin position="22"/>
        <end position="312"/>
    </location>
</feature>
<sequence length="312" mass="35043">MKKTFILLLAIWLCGVCGVQAAQLNKVAAVVNGQVITMFDLQKTALPELGRARLNPNNPAQAKEVDKVFRKVLDMMIMDILLGQEAKRLKISVSPSEVDNEIAKMMKARNLTKQQFEAQLAQQKISIDEIRQNFEKSLLRQKIMGMEVGRKVVVTPAEIKAYYEAHKDNLYDRGGLHMGVLVYAPNVNAKSIAAQIKSGKLSFEEAAAKYSIAPNKDKGGDMGPVEWDRLNPEWEGRLIKMKPGDVTDIFDLQGRKAQVHLFRPGGDNAEKQLTLEQATPQIDAILRQPKAMERFEDYTSQLRNKAVIDIRL</sequence>
<keyword evidence="5" id="KW-1185">Reference proteome</keyword>
<keyword evidence="1 4" id="KW-0413">Isomerase</keyword>
<evidence type="ECO:0000259" key="3">
    <source>
        <dbReference type="PROSITE" id="PS50198"/>
    </source>
</evidence>
<accession>A0A109W3X2</accession>
<dbReference type="InterPro" id="IPR046357">
    <property type="entry name" value="PPIase_dom_sf"/>
</dbReference>
<evidence type="ECO:0000256" key="1">
    <source>
        <dbReference type="PROSITE-ProRule" id="PRU00278"/>
    </source>
</evidence>
<feature type="signal peptide" evidence="2">
    <location>
        <begin position="1"/>
        <end position="21"/>
    </location>
</feature>
<keyword evidence="2" id="KW-0732">Signal</keyword>
<dbReference type="InterPro" id="IPR027304">
    <property type="entry name" value="Trigger_fact/SurA_dom_sf"/>
</dbReference>
<dbReference type="PANTHER" id="PTHR47245:SF2">
    <property type="entry name" value="PEPTIDYL-PROLYL CIS-TRANS ISOMERASE HP_0175-RELATED"/>
    <property type="match status" value="1"/>
</dbReference>
<gene>
    <name evidence="4" type="ORF">AXF13_04350</name>
</gene>
<dbReference type="EMBL" id="CP014229">
    <property type="protein sequence ID" value="AMD89403.1"/>
    <property type="molecule type" value="Genomic_DNA"/>
</dbReference>
<organism evidence="4 5">
    <name type="scientific">Desulfovibrio fairfieldensis</name>
    <dbReference type="NCBI Taxonomy" id="44742"/>
    <lineage>
        <taxon>Bacteria</taxon>
        <taxon>Pseudomonadati</taxon>
        <taxon>Thermodesulfobacteriota</taxon>
        <taxon>Desulfovibrionia</taxon>
        <taxon>Desulfovibrionales</taxon>
        <taxon>Desulfovibrionaceae</taxon>
        <taxon>Desulfovibrio</taxon>
    </lineage>
</organism>
<dbReference type="SUPFAM" id="SSF109998">
    <property type="entry name" value="Triger factor/SurA peptide-binding domain-like"/>
    <property type="match status" value="1"/>
</dbReference>
<dbReference type="InterPro" id="IPR050245">
    <property type="entry name" value="PrsA_foldase"/>
</dbReference>
<dbReference type="Gene3D" id="1.10.4030.10">
    <property type="entry name" value="Porin chaperone SurA, peptide-binding domain"/>
    <property type="match status" value="1"/>
</dbReference>
<dbReference type="InterPro" id="IPR000297">
    <property type="entry name" value="PPIase_PpiC"/>
</dbReference>
<dbReference type="Gene3D" id="3.10.50.40">
    <property type="match status" value="1"/>
</dbReference>
<evidence type="ECO:0000313" key="4">
    <source>
        <dbReference type="EMBL" id="AMD89403.1"/>
    </source>
</evidence>
<dbReference type="Pfam" id="PF13145">
    <property type="entry name" value="Rotamase_2"/>
    <property type="match status" value="1"/>
</dbReference>
<keyword evidence="1" id="KW-0697">Rotamase</keyword>
<dbReference type="STRING" id="44742.AXF13_04350"/>
<evidence type="ECO:0000313" key="5">
    <source>
        <dbReference type="Proteomes" id="UP000069241"/>
    </source>
</evidence>
<protein>
    <submittedName>
        <fullName evidence="4">Peptidylprolyl isomerase</fullName>
    </submittedName>
</protein>
<dbReference type="KEGG" id="dfi:AXF13_04350"/>
<dbReference type="Pfam" id="PF13624">
    <property type="entry name" value="SurA_N_3"/>
    <property type="match status" value="1"/>
</dbReference>
<feature type="domain" description="PpiC" evidence="3">
    <location>
        <begin position="180"/>
        <end position="251"/>
    </location>
</feature>
<dbReference type="PANTHER" id="PTHR47245">
    <property type="entry name" value="PEPTIDYLPROLYL ISOMERASE"/>
    <property type="match status" value="1"/>
</dbReference>
<dbReference type="PROSITE" id="PS50198">
    <property type="entry name" value="PPIC_PPIASE_2"/>
    <property type="match status" value="1"/>
</dbReference>
<dbReference type="AlphaFoldDB" id="A0A109W3X2"/>
<name>A0A109W3X2_9BACT</name>
<evidence type="ECO:0000256" key="2">
    <source>
        <dbReference type="SAM" id="SignalP"/>
    </source>
</evidence>